<keyword evidence="3" id="KW-1185">Reference proteome</keyword>
<gene>
    <name evidence="2" type="ORF">TVAG_188130</name>
</gene>
<organism evidence="2 3">
    <name type="scientific">Trichomonas vaginalis (strain ATCC PRA-98 / G3)</name>
    <dbReference type="NCBI Taxonomy" id="412133"/>
    <lineage>
        <taxon>Eukaryota</taxon>
        <taxon>Metamonada</taxon>
        <taxon>Parabasalia</taxon>
        <taxon>Trichomonadida</taxon>
        <taxon>Trichomonadidae</taxon>
        <taxon>Trichomonas</taxon>
    </lineage>
</organism>
<dbReference type="AlphaFoldDB" id="A2DV35"/>
<evidence type="ECO:0000313" key="2">
    <source>
        <dbReference type="EMBL" id="EAY15762.1"/>
    </source>
</evidence>
<dbReference type="InParanoid" id="A2DV35"/>
<sequence length="641" mass="73806">MNNRDEKNIPGVNPNKSPISDTRVRTSKIDPTPGQKVIEKVLFAPSNLEGTVHSYDIIAPGEGTSDTFLKQQNPPLYAFRNHAKKTGRPVIKSPIIPPKSSQLTNTSRLGTKPLGDLPNITALQISKREEEIERQTLAFEDDPIAYFSKRKDGSGHHFIYLIYSTDRKDPNFSPYDLKKVPSTEIGNDYYTMSASGVTHIYANGETETLTIDQYSREKFIYEAIRKLKFFARYFIWKNFRAWTLFLKEQRFKGLLARAMNNTIFRNPLFLGQQLKIYDSQNTLISLLKQYLLCFTVGKKFRLEDFEEQSKENTEKLKSSYMEFINNNTEIIAQLFDKIADPLHVQVTDADFNFNRRHPNIQILENLEEQKAHLRYQKTEDVNRQIASLGQFIRTIDYMILETLAKICVDCWKQADHNVSQEGSSIFQVEVLFTEQGTVDFTPNLEQLEKSITGQLANSIDTLNKLPRILKMEKLRVLIENSGSDFKDLCAYGPALTNFTSCENILPEIEERIIKTLRQCYNEAFITAQDFSNLYPIYKMGKSWDVKDYLITRKGTKFVGEIQDPLNNIGDDTFLVKSDEQPVVDFEKVKEEMQQLIEDDHEVNNLRQGIVKGVLHIDLKGLRQILKPIPKKTFFGSTKSFG</sequence>
<dbReference type="EMBL" id="DS113251">
    <property type="protein sequence ID" value="EAY15762.1"/>
    <property type="molecule type" value="Genomic_DNA"/>
</dbReference>
<dbReference type="OMA" id="SCENILP"/>
<protein>
    <recommendedName>
        <fullName evidence="4">Dynein heavy chain linker domain-containing protein</fullName>
    </recommendedName>
</protein>
<accession>A2DV35</accession>
<dbReference type="Proteomes" id="UP000001542">
    <property type="component" value="Unassembled WGS sequence"/>
</dbReference>
<dbReference type="OrthoDB" id="5593012at2759"/>
<proteinExistence type="predicted"/>
<reference evidence="2" key="2">
    <citation type="journal article" date="2007" name="Science">
        <title>Draft genome sequence of the sexually transmitted pathogen Trichomonas vaginalis.</title>
        <authorList>
            <person name="Carlton J.M."/>
            <person name="Hirt R.P."/>
            <person name="Silva J.C."/>
            <person name="Delcher A.L."/>
            <person name="Schatz M."/>
            <person name="Zhao Q."/>
            <person name="Wortman J.R."/>
            <person name="Bidwell S.L."/>
            <person name="Alsmark U.C.M."/>
            <person name="Besteiro S."/>
            <person name="Sicheritz-Ponten T."/>
            <person name="Noel C.J."/>
            <person name="Dacks J.B."/>
            <person name="Foster P.G."/>
            <person name="Simillion C."/>
            <person name="Van de Peer Y."/>
            <person name="Miranda-Saavedra D."/>
            <person name="Barton G.J."/>
            <person name="Westrop G.D."/>
            <person name="Mueller S."/>
            <person name="Dessi D."/>
            <person name="Fiori P.L."/>
            <person name="Ren Q."/>
            <person name="Paulsen I."/>
            <person name="Zhang H."/>
            <person name="Bastida-Corcuera F.D."/>
            <person name="Simoes-Barbosa A."/>
            <person name="Brown M.T."/>
            <person name="Hayes R.D."/>
            <person name="Mukherjee M."/>
            <person name="Okumura C.Y."/>
            <person name="Schneider R."/>
            <person name="Smith A.J."/>
            <person name="Vanacova S."/>
            <person name="Villalvazo M."/>
            <person name="Haas B.J."/>
            <person name="Pertea M."/>
            <person name="Feldblyum T.V."/>
            <person name="Utterback T.R."/>
            <person name="Shu C.L."/>
            <person name="Osoegawa K."/>
            <person name="de Jong P.J."/>
            <person name="Hrdy I."/>
            <person name="Horvathova L."/>
            <person name="Zubacova Z."/>
            <person name="Dolezal P."/>
            <person name="Malik S.B."/>
            <person name="Logsdon J.M. Jr."/>
            <person name="Henze K."/>
            <person name="Gupta A."/>
            <person name="Wang C.C."/>
            <person name="Dunne R.L."/>
            <person name="Upcroft J.A."/>
            <person name="Upcroft P."/>
            <person name="White O."/>
            <person name="Salzberg S.L."/>
            <person name="Tang P."/>
            <person name="Chiu C.-H."/>
            <person name="Lee Y.-S."/>
            <person name="Embley T.M."/>
            <person name="Coombs G.H."/>
            <person name="Mottram J.C."/>
            <person name="Tachezy J."/>
            <person name="Fraser-Liggett C.M."/>
            <person name="Johnson P.J."/>
        </authorList>
    </citation>
    <scope>NUCLEOTIDE SEQUENCE [LARGE SCALE GENOMIC DNA]</scope>
    <source>
        <strain evidence="2">G3</strain>
    </source>
</reference>
<dbReference type="VEuPathDB" id="TrichDB:TVAG_188130"/>
<feature type="region of interest" description="Disordered" evidence="1">
    <location>
        <begin position="89"/>
        <end position="111"/>
    </location>
</feature>
<evidence type="ECO:0008006" key="4">
    <source>
        <dbReference type="Google" id="ProtNLM"/>
    </source>
</evidence>
<evidence type="ECO:0000256" key="1">
    <source>
        <dbReference type="SAM" id="MobiDB-lite"/>
    </source>
</evidence>
<reference evidence="2" key="1">
    <citation type="submission" date="2006-10" db="EMBL/GenBank/DDBJ databases">
        <authorList>
            <person name="Amadeo P."/>
            <person name="Zhao Q."/>
            <person name="Wortman J."/>
            <person name="Fraser-Liggett C."/>
            <person name="Carlton J."/>
        </authorList>
    </citation>
    <scope>NUCLEOTIDE SEQUENCE</scope>
    <source>
        <strain evidence="2">G3</strain>
    </source>
</reference>
<dbReference type="STRING" id="5722.A2DV35"/>
<dbReference type="VEuPathDB" id="TrichDB:TVAGG3_0705860"/>
<feature type="compositionally biased region" description="Low complexity" evidence="1">
    <location>
        <begin position="91"/>
        <end position="101"/>
    </location>
</feature>
<dbReference type="SMR" id="A2DV35"/>
<name>A2DV35_TRIV3</name>
<evidence type="ECO:0000313" key="3">
    <source>
        <dbReference type="Proteomes" id="UP000001542"/>
    </source>
</evidence>
<feature type="region of interest" description="Disordered" evidence="1">
    <location>
        <begin position="1"/>
        <end position="32"/>
    </location>
</feature>